<feature type="compositionally biased region" description="Low complexity" evidence="4">
    <location>
        <begin position="387"/>
        <end position="398"/>
    </location>
</feature>
<name>A0A0M3K0J3_ANISI</name>
<dbReference type="GO" id="GO:0008270">
    <property type="term" value="F:zinc ion binding"/>
    <property type="evidence" value="ECO:0007669"/>
    <property type="project" value="UniProtKB-KW"/>
</dbReference>
<evidence type="ECO:0000256" key="3">
    <source>
        <dbReference type="ARBA" id="ARBA00022833"/>
    </source>
</evidence>
<keyword evidence="5" id="KW-1133">Transmembrane helix</keyword>
<evidence type="ECO:0000256" key="5">
    <source>
        <dbReference type="SAM" id="Phobius"/>
    </source>
</evidence>
<dbReference type="AlphaFoldDB" id="A0A0M3K0J3"/>
<keyword evidence="5" id="KW-0812">Transmembrane</keyword>
<dbReference type="InterPro" id="IPR013083">
    <property type="entry name" value="Znf_RING/FYVE/PHD"/>
</dbReference>
<dbReference type="InterPro" id="IPR034732">
    <property type="entry name" value="EPHD"/>
</dbReference>
<evidence type="ECO:0000256" key="4">
    <source>
        <dbReference type="SAM" id="MobiDB-lite"/>
    </source>
</evidence>
<evidence type="ECO:0000259" key="6">
    <source>
        <dbReference type="PROSITE" id="PS51805"/>
    </source>
</evidence>
<dbReference type="EMBL" id="UYRR01031490">
    <property type="protein sequence ID" value="VDK50511.1"/>
    <property type="molecule type" value="Genomic_DNA"/>
</dbReference>
<organism evidence="9">
    <name type="scientific">Anisakis simplex</name>
    <name type="common">Herring worm</name>
    <dbReference type="NCBI Taxonomy" id="6269"/>
    <lineage>
        <taxon>Eukaryota</taxon>
        <taxon>Metazoa</taxon>
        <taxon>Ecdysozoa</taxon>
        <taxon>Nematoda</taxon>
        <taxon>Chromadorea</taxon>
        <taxon>Rhabditida</taxon>
        <taxon>Spirurina</taxon>
        <taxon>Ascaridomorpha</taxon>
        <taxon>Ascaridoidea</taxon>
        <taxon>Anisakidae</taxon>
        <taxon>Anisakis</taxon>
        <taxon>Anisakis simplex complex</taxon>
    </lineage>
</organism>
<dbReference type="Gene3D" id="3.30.40.10">
    <property type="entry name" value="Zinc/RING finger domain, C3HC4 (zinc finger)"/>
    <property type="match status" value="1"/>
</dbReference>
<evidence type="ECO:0000313" key="7">
    <source>
        <dbReference type="EMBL" id="VDK50511.1"/>
    </source>
</evidence>
<protein>
    <submittedName>
        <fullName evidence="9">PHD-type domain-containing protein</fullName>
    </submittedName>
</protein>
<keyword evidence="1" id="KW-0479">Metal-binding</keyword>
<reference evidence="9" key="1">
    <citation type="submission" date="2016-04" db="UniProtKB">
        <authorList>
            <consortium name="WormBaseParasite"/>
        </authorList>
    </citation>
    <scope>IDENTIFICATION</scope>
</reference>
<dbReference type="OrthoDB" id="512616at2759"/>
<reference evidence="7 8" key="2">
    <citation type="submission" date="2018-11" db="EMBL/GenBank/DDBJ databases">
        <authorList>
            <consortium name="Pathogen Informatics"/>
        </authorList>
    </citation>
    <scope>NUCLEOTIDE SEQUENCE [LARGE SCALE GENOMIC DNA]</scope>
</reference>
<feature type="compositionally biased region" description="Polar residues" evidence="4">
    <location>
        <begin position="297"/>
        <end position="309"/>
    </location>
</feature>
<keyword evidence="2" id="KW-0863">Zinc-finger</keyword>
<accession>A0A0M3K0J3</accession>
<dbReference type="Proteomes" id="UP000267096">
    <property type="component" value="Unassembled WGS sequence"/>
</dbReference>
<keyword evidence="8" id="KW-1185">Reference proteome</keyword>
<keyword evidence="5" id="KW-0472">Membrane</keyword>
<feature type="transmembrane region" description="Helical" evidence="5">
    <location>
        <begin position="502"/>
        <end position="525"/>
    </location>
</feature>
<proteinExistence type="predicted"/>
<feature type="compositionally biased region" description="Low complexity" evidence="4">
    <location>
        <begin position="334"/>
        <end position="349"/>
    </location>
</feature>
<dbReference type="WBParaSite" id="ASIM_0001433101-mRNA-1">
    <property type="protein sequence ID" value="ASIM_0001433101-mRNA-1"/>
    <property type="gene ID" value="ASIM_0001433101"/>
</dbReference>
<feature type="domain" description="PHD-type" evidence="6">
    <location>
        <begin position="49"/>
        <end position="172"/>
    </location>
</feature>
<gene>
    <name evidence="7" type="ORF">ASIM_LOCUS13759</name>
</gene>
<evidence type="ECO:0000313" key="8">
    <source>
        <dbReference type="Proteomes" id="UP000267096"/>
    </source>
</evidence>
<dbReference type="PROSITE" id="PS51805">
    <property type="entry name" value="EPHD"/>
    <property type="match status" value="1"/>
</dbReference>
<feature type="region of interest" description="Disordered" evidence="4">
    <location>
        <begin position="280"/>
        <end position="352"/>
    </location>
</feature>
<feature type="region of interest" description="Disordered" evidence="4">
    <location>
        <begin position="433"/>
        <end position="459"/>
    </location>
</feature>
<evidence type="ECO:0000313" key="9">
    <source>
        <dbReference type="WBParaSite" id="ASIM_0001433101-mRNA-1"/>
    </source>
</evidence>
<evidence type="ECO:0000256" key="1">
    <source>
        <dbReference type="ARBA" id="ARBA00022723"/>
    </source>
</evidence>
<keyword evidence="3" id="KW-0862">Zinc</keyword>
<sequence length="595" mass="67049">MALNFPAKWTRKIVLDEWNVKESQRKNLMRLANFYEKNNRPRTPLKRKSRGCVFCGLGNDVLELGGFVFCNKPHMRFAFHERCLTSTGGIKMEATKYRNEFTNFFYEFAVDSLVRWLEKNYRRICVICQRGFASIPCNGSKGCLNQAHVPCALKDGWRFDHELCRAFCVQHLQIDAMIMAVSSNLTGIQRLAYSRCSDLQCPHCNKSGPDKDAFQQLLSAQDIFIPDWIADFDEIEDRVCLKCEQPNNLIFCWVSGSSFFPLEPSNSLRKSALVLEDVDGDTSKENENLPVDEMGNSFETTGGTDGTPSRRSREVLSATQHRIPTPLLASSFPSQSSVNNIRSSRSVTSNRKRKLLEDECDDTMDVDGHNHLRFYDENRPSNFYKRSPSTVSFSPSDSNASNKPRKLYSQTFLNTVDTTAAAQFNELLSTERISSNRTTTESATSISSDGNPTSSSACNSAISLTNRRSELETASHSLQSNPLPVNHGLSNLKKLSLQGASLFARFSLLYFFIIIFNLALSLLFSSVEEMASQEKLSSELMNNHSVDIDQGCSQCERYTKRMTGDSGRRFATEFCRRFLQAACNGLHTVVVSDRS</sequence>
<feature type="region of interest" description="Disordered" evidence="4">
    <location>
        <begin position="379"/>
        <end position="404"/>
    </location>
</feature>
<evidence type="ECO:0000256" key="2">
    <source>
        <dbReference type="ARBA" id="ARBA00022771"/>
    </source>
</evidence>